<comment type="caution">
    <text evidence="1">The sequence shown here is derived from an EMBL/GenBank/DDBJ whole genome shotgun (WGS) entry which is preliminary data.</text>
</comment>
<feature type="non-terminal residue" evidence="1">
    <location>
        <position position="53"/>
    </location>
</feature>
<proteinExistence type="predicted"/>
<dbReference type="EMBL" id="CAWUFR010000139">
    <property type="protein sequence ID" value="CAK6969608.1"/>
    <property type="molecule type" value="Genomic_DNA"/>
</dbReference>
<organism evidence="1 2">
    <name type="scientific">Scomber scombrus</name>
    <name type="common">Atlantic mackerel</name>
    <name type="synonym">Scomber vernalis</name>
    <dbReference type="NCBI Taxonomy" id="13677"/>
    <lineage>
        <taxon>Eukaryota</taxon>
        <taxon>Metazoa</taxon>
        <taxon>Chordata</taxon>
        <taxon>Craniata</taxon>
        <taxon>Vertebrata</taxon>
        <taxon>Euteleostomi</taxon>
        <taxon>Actinopterygii</taxon>
        <taxon>Neopterygii</taxon>
        <taxon>Teleostei</taxon>
        <taxon>Neoteleostei</taxon>
        <taxon>Acanthomorphata</taxon>
        <taxon>Pelagiaria</taxon>
        <taxon>Scombriformes</taxon>
        <taxon>Scombridae</taxon>
        <taxon>Scomber</taxon>
    </lineage>
</organism>
<dbReference type="AlphaFoldDB" id="A0AAV1PD39"/>
<sequence length="53" mass="5912">MMKPSSWMLSTEGQVVMGPHDHFINGLAAVVASYYNFSLQYPEDASCTLEFIP</sequence>
<evidence type="ECO:0000313" key="1">
    <source>
        <dbReference type="EMBL" id="CAK6969608.1"/>
    </source>
</evidence>
<gene>
    <name evidence="1" type="ORF">FSCOSCO3_A004302</name>
</gene>
<name>A0AAV1PD39_SCOSC</name>
<keyword evidence="2" id="KW-1185">Reference proteome</keyword>
<evidence type="ECO:0000313" key="2">
    <source>
        <dbReference type="Proteomes" id="UP001314229"/>
    </source>
</evidence>
<accession>A0AAV1PD39</accession>
<protein>
    <submittedName>
        <fullName evidence="1">Uncharacterized protein</fullName>
    </submittedName>
</protein>
<dbReference type="Proteomes" id="UP001314229">
    <property type="component" value="Unassembled WGS sequence"/>
</dbReference>
<reference evidence="1 2" key="1">
    <citation type="submission" date="2024-01" db="EMBL/GenBank/DDBJ databases">
        <authorList>
            <person name="Alioto T."/>
            <person name="Alioto T."/>
            <person name="Gomez Garrido J."/>
        </authorList>
    </citation>
    <scope>NUCLEOTIDE SEQUENCE [LARGE SCALE GENOMIC DNA]</scope>
</reference>